<reference evidence="1 2" key="1">
    <citation type="journal article" date="2008" name="FEMS Yeast Res.">
        <title>Comparative genome analysis of a Saccharomyces cerevisiae wine strain.</title>
        <authorList>
            <person name="Borneman A.R."/>
            <person name="Forgan A.H."/>
            <person name="Pretorius I.S."/>
            <person name="Chambers P.J."/>
        </authorList>
    </citation>
    <scope>NUCLEOTIDE SEQUENCE [LARGE SCALE GENOMIC DNA]</scope>
    <source>
        <strain evidence="1 2">AWRI1631</strain>
    </source>
</reference>
<dbReference type="Proteomes" id="UP000008988">
    <property type="component" value="Unassembled WGS sequence"/>
</dbReference>
<evidence type="ECO:0000313" key="2">
    <source>
        <dbReference type="Proteomes" id="UP000008988"/>
    </source>
</evidence>
<comment type="caution">
    <text evidence="1">The sequence shown here is derived from an EMBL/GenBank/DDBJ whole genome shotgun (WGS) entry which is preliminary data.</text>
</comment>
<evidence type="ECO:0000313" key="1">
    <source>
        <dbReference type="EMBL" id="EDZ70275.1"/>
    </source>
</evidence>
<protein>
    <submittedName>
        <fullName evidence="1">Uncharacterized protein</fullName>
    </submittedName>
</protein>
<sequence length="37" mass="4566">MRKAKFLSLACYLFLNPLHYLSFFHHPIEKLKVFFKH</sequence>
<dbReference type="AlphaFoldDB" id="B5VP63"/>
<accession>B5VP63</accession>
<dbReference type="EMBL" id="ABSV01001765">
    <property type="protein sequence ID" value="EDZ70275.1"/>
    <property type="molecule type" value="Genomic_DNA"/>
</dbReference>
<organism evidence="1 2">
    <name type="scientific">Saccharomyces cerevisiae (strain AWRI1631)</name>
    <name type="common">Baker's yeast</name>
    <dbReference type="NCBI Taxonomy" id="545124"/>
    <lineage>
        <taxon>Eukaryota</taxon>
        <taxon>Fungi</taxon>
        <taxon>Dikarya</taxon>
        <taxon>Ascomycota</taxon>
        <taxon>Saccharomycotina</taxon>
        <taxon>Saccharomycetes</taxon>
        <taxon>Saccharomycetales</taxon>
        <taxon>Saccharomycetaceae</taxon>
        <taxon>Saccharomyces</taxon>
    </lineage>
</organism>
<gene>
    <name evidence="1" type="ORF">AWRI1631_130690</name>
</gene>
<proteinExistence type="predicted"/>
<name>B5VP63_YEAS6</name>